<proteinExistence type="predicted"/>
<gene>
    <name evidence="2" type="ORF">MSAN_02099100</name>
</gene>
<protein>
    <recommendedName>
        <fullName evidence="1">Fungal-type protein kinase domain-containing protein</fullName>
    </recommendedName>
</protein>
<dbReference type="EMBL" id="JACAZH010000029">
    <property type="protein sequence ID" value="KAF7340708.1"/>
    <property type="molecule type" value="Genomic_DNA"/>
</dbReference>
<sequence length="266" mass="30593">MTTPMHQTPRPSTNLNSELEALLKTTRLCQAPRSITELTTTMELGRAFHDIFKSYRALYEKAGIRGDIRLYNLRYWRRDGSTRGALLDLDDLDEKPRPFPMSAREQRPYMAYMALELLDRIDAGRPLPVHHDIYRIDLESLFYIVLAVSCHYCNGKQIKTEEWPFLRTADLRMEKSNFLFRGVIPAPTPNFPGFKGLNQSLRALFREGFIAQADAREEGPGMSNFDRKTLGGVVTFDTFEAILDRHLALWTGVPLSDNSRQEHLEP</sequence>
<keyword evidence="3" id="KW-1185">Reference proteome</keyword>
<name>A0A8H7CMG8_9AGAR</name>
<dbReference type="OrthoDB" id="5569250at2759"/>
<organism evidence="2 3">
    <name type="scientific">Mycena sanguinolenta</name>
    <dbReference type="NCBI Taxonomy" id="230812"/>
    <lineage>
        <taxon>Eukaryota</taxon>
        <taxon>Fungi</taxon>
        <taxon>Dikarya</taxon>
        <taxon>Basidiomycota</taxon>
        <taxon>Agaricomycotina</taxon>
        <taxon>Agaricomycetes</taxon>
        <taxon>Agaricomycetidae</taxon>
        <taxon>Agaricales</taxon>
        <taxon>Marasmiineae</taxon>
        <taxon>Mycenaceae</taxon>
        <taxon>Mycena</taxon>
    </lineage>
</organism>
<dbReference type="AlphaFoldDB" id="A0A8H7CMG8"/>
<accession>A0A8H7CMG8</accession>
<feature type="domain" description="Fungal-type protein kinase" evidence="1">
    <location>
        <begin position="32"/>
        <end position="147"/>
    </location>
</feature>
<comment type="caution">
    <text evidence="2">The sequence shown here is derived from an EMBL/GenBank/DDBJ whole genome shotgun (WGS) entry which is preliminary data.</text>
</comment>
<dbReference type="InterPro" id="IPR040976">
    <property type="entry name" value="Pkinase_fungal"/>
</dbReference>
<dbReference type="Pfam" id="PF17667">
    <property type="entry name" value="Pkinase_fungal"/>
    <property type="match status" value="1"/>
</dbReference>
<evidence type="ECO:0000313" key="2">
    <source>
        <dbReference type="EMBL" id="KAF7340708.1"/>
    </source>
</evidence>
<evidence type="ECO:0000313" key="3">
    <source>
        <dbReference type="Proteomes" id="UP000623467"/>
    </source>
</evidence>
<reference evidence="2" key="1">
    <citation type="submission" date="2020-05" db="EMBL/GenBank/DDBJ databases">
        <title>Mycena genomes resolve the evolution of fungal bioluminescence.</title>
        <authorList>
            <person name="Tsai I.J."/>
        </authorList>
    </citation>
    <scope>NUCLEOTIDE SEQUENCE</scope>
    <source>
        <strain evidence="2">160909Yilan</strain>
    </source>
</reference>
<evidence type="ECO:0000259" key="1">
    <source>
        <dbReference type="Pfam" id="PF17667"/>
    </source>
</evidence>
<dbReference type="Proteomes" id="UP000623467">
    <property type="component" value="Unassembled WGS sequence"/>
</dbReference>